<organism evidence="2 3">
    <name type="scientific">Methylovorus glucosotrophus (strain SIP3-4)</name>
    <dbReference type="NCBI Taxonomy" id="582744"/>
    <lineage>
        <taxon>Bacteria</taxon>
        <taxon>Pseudomonadati</taxon>
        <taxon>Pseudomonadota</taxon>
        <taxon>Betaproteobacteria</taxon>
        <taxon>Nitrosomonadales</taxon>
        <taxon>Methylophilaceae</taxon>
        <taxon>Methylovorus</taxon>
    </lineage>
</organism>
<dbReference type="KEGG" id="mei:Msip34_0311"/>
<name>C6X8U0_METGS</name>
<keyword evidence="1" id="KW-0812">Transmembrane</keyword>
<dbReference type="STRING" id="582744.Msip34_0311"/>
<reference evidence="3" key="1">
    <citation type="submission" date="2009-07" db="EMBL/GenBank/DDBJ databases">
        <title>Complete sequence of chromosome of Methylovorus sp. SIP3-4.</title>
        <authorList>
            <person name="Lucas S."/>
            <person name="Copeland A."/>
            <person name="Lapidus A."/>
            <person name="Glavina del Rio T."/>
            <person name="Tice H."/>
            <person name="Bruce D."/>
            <person name="Goodwin L."/>
            <person name="Pitluck S."/>
            <person name="Clum A."/>
            <person name="Larimer F."/>
            <person name="Land M."/>
            <person name="Hauser L."/>
            <person name="Kyrpides N."/>
            <person name="Mikhailova N."/>
            <person name="Kayluzhnaya M."/>
            <person name="Chistoserdova L."/>
        </authorList>
    </citation>
    <scope>NUCLEOTIDE SEQUENCE [LARGE SCALE GENOMIC DNA]</scope>
    <source>
        <strain evidence="3">SIP3-4</strain>
    </source>
</reference>
<reference evidence="2 3" key="2">
    <citation type="journal article" date="2011" name="J. Bacteriol.">
        <title>Genomes of three methylotrophs from a single niche uncover genetic and metabolic divergence of Methylophilaceae.</title>
        <authorList>
            <person name="Lapidus A."/>
            <person name="Clum A."/>
            <person name="Labutti K."/>
            <person name="Kaluzhnaya M.G."/>
            <person name="Lim S."/>
            <person name="Beck D.A."/>
            <person name="Glavina Del Rio T."/>
            <person name="Nolan M."/>
            <person name="Mavromatis K."/>
            <person name="Huntemann M."/>
            <person name="Lucas S."/>
            <person name="Lidstrom M.E."/>
            <person name="Ivanova N."/>
            <person name="Chistoserdova L."/>
        </authorList>
    </citation>
    <scope>NUCLEOTIDE SEQUENCE [LARGE SCALE GENOMIC DNA]</scope>
    <source>
        <strain evidence="2 3">SIP3-4</strain>
    </source>
</reference>
<evidence type="ECO:0000256" key="1">
    <source>
        <dbReference type="SAM" id="Phobius"/>
    </source>
</evidence>
<gene>
    <name evidence="2" type="ordered locus">Msip34_0311</name>
</gene>
<accession>C6X8U0</accession>
<keyword evidence="1" id="KW-1133">Transmembrane helix</keyword>
<feature type="transmembrane region" description="Helical" evidence="1">
    <location>
        <begin position="12"/>
        <end position="31"/>
    </location>
</feature>
<dbReference type="Proteomes" id="UP000002743">
    <property type="component" value="Chromosome"/>
</dbReference>
<evidence type="ECO:0000313" key="3">
    <source>
        <dbReference type="Proteomes" id="UP000002743"/>
    </source>
</evidence>
<protein>
    <submittedName>
        <fullName evidence="2">Uncharacterized protein</fullName>
    </submittedName>
</protein>
<dbReference type="HOGENOM" id="CLU_3390234_0_0_4"/>
<keyword evidence="3" id="KW-1185">Reference proteome</keyword>
<proteinExistence type="predicted"/>
<keyword evidence="1" id="KW-0472">Membrane</keyword>
<sequence>MTDFLAPMQAGAPILTVVLSAVMLAAGVGLTD</sequence>
<dbReference type="AlphaFoldDB" id="C6X8U0"/>
<dbReference type="EMBL" id="CP001674">
    <property type="protein sequence ID" value="ACT49560.1"/>
    <property type="molecule type" value="Genomic_DNA"/>
</dbReference>
<evidence type="ECO:0000313" key="2">
    <source>
        <dbReference type="EMBL" id="ACT49560.1"/>
    </source>
</evidence>